<reference evidence="1" key="1">
    <citation type="submission" date="2022-03" db="EMBL/GenBank/DDBJ databases">
        <authorList>
            <person name="Martin H S."/>
        </authorList>
    </citation>
    <scope>NUCLEOTIDE SEQUENCE</scope>
</reference>
<evidence type="ECO:0000313" key="1">
    <source>
        <dbReference type="EMBL" id="CAH2077288.1"/>
    </source>
</evidence>
<gene>
    <name evidence="1" type="ORF">IPOD504_LOCUS17637</name>
</gene>
<protein>
    <submittedName>
        <fullName evidence="1">Uncharacterized protein</fullName>
    </submittedName>
</protein>
<dbReference type="EMBL" id="OW152821">
    <property type="protein sequence ID" value="CAH2077288.1"/>
    <property type="molecule type" value="Genomic_DNA"/>
</dbReference>
<evidence type="ECO:0000313" key="2">
    <source>
        <dbReference type="Proteomes" id="UP000837857"/>
    </source>
</evidence>
<organism evidence="1 2">
    <name type="scientific">Iphiclides podalirius</name>
    <name type="common">scarce swallowtail</name>
    <dbReference type="NCBI Taxonomy" id="110791"/>
    <lineage>
        <taxon>Eukaryota</taxon>
        <taxon>Metazoa</taxon>
        <taxon>Ecdysozoa</taxon>
        <taxon>Arthropoda</taxon>
        <taxon>Hexapoda</taxon>
        <taxon>Insecta</taxon>
        <taxon>Pterygota</taxon>
        <taxon>Neoptera</taxon>
        <taxon>Endopterygota</taxon>
        <taxon>Lepidoptera</taxon>
        <taxon>Glossata</taxon>
        <taxon>Ditrysia</taxon>
        <taxon>Papilionoidea</taxon>
        <taxon>Papilionidae</taxon>
        <taxon>Papilioninae</taxon>
        <taxon>Iphiclides</taxon>
    </lineage>
</organism>
<name>A0ABN8J7X8_9NEOP</name>
<accession>A0ABN8J7X8</accession>
<dbReference type="Proteomes" id="UP000837857">
    <property type="component" value="Chromosome 9"/>
</dbReference>
<sequence>MAQMGRAVSRLRRVVAVPEPWPSNGSRCDLTVHAKRSFCERDLTSLLAKGAQRSLPLSPLSGAMGVSDDH</sequence>
<feature type="non-terminal residue" evidence="1">
    <location>
        <position position="70"/>
    </location>
</feature>
<proteinExistence type="predicted"/>
<keyword evidence="2" id="KW-1185">Reference proteome</keyword>